<evidence type="ECO:0000313" key="1">
    <source>
        <dbReference type="EMBL" id="GFQ73493.1"/>
    </source>
</evidence>
<gene>
    <name evidence="1" type="ORF">TNCT_412051</name>
</gene>
<reference evidence="1" key="1">
    <citation type="submission" date="2020-07" db="EMBL/GenBank/DDBJ databases">
        <title>Multicomponent nature underlies the extraordinary mechanical properties of spider dragline silk.</title>
        <authorList>
            <person name="Kono N."/>
            <person name="Nakamura H."/>
            <person name="Mori M."/>
            <person name="Yoshida Y."/>
            <person name="Ohtoshi R."/>
            <person name="Malay A.D."/>
            <person name="Moran D.A.P."/>
            <person name="Tomita M."/>
            <person name="Numata K."/>
            <person name="Arakawa K."/>
        </authorList>
    </citation>
    <scope>NUCLEOTIDE SEQUENCE</scope>
</reference>
<protein>
    <submittedName>
        <fullName evidence="1">Uncharacterized protein</fullName>
    </submittedName>
</protein>
<comment type="caution">
    <text evidence="1">The sequence shown here is derived from an EMBL/GenBank/DDBJ whole genome shotgun (WGS) entry which is preliminary data.</text>
</comment>
<sequence>MTNQELKTPHLQIVINNTCRNLTRFSQICLVSSEFTLWWLETARVVSITSSSSILNSLVGMNLSSVSHAGTSLMQIEVFTRFHRAEQNSDIFLGPTGRYTFGPTIRVVVSFLLEIRNQE</sequence>
<organism evidence="1 2">
    <name type="scientific">Trichonephila clavata</name>
    <name type="common">Joro spider</name>
    <name type="synonym">Nephila clavata</name>
    <dbReference type="NCBI Taxonomy" id="2740835"/>
    <lineage>
        <taxon>Eukaryota</taxon>
        <taxon>Metazoa</taxon>
        <taxon>Ecdysozoa</taxon>
        <taxon>Arthropoda</taxon>
        <taxon>Chelicerata</taxon>
        <taxon>Arachnida</taxon>
        <taxon>Araneae</taxon>
        <taxon>Araneomorphae</taxon>
        <taxon>Entelegynae</taxon>
        <taxon>Araneoidea</taxon>
        <taxon>Nephilidae</taxon>
        <taxon>Trichonephila</taxon>
    </lineage>
</organism>
<evidence type="ECO:0000313" key="2">
    <source>
        <dbReference type="Proteomes" id="UP000887116"/>
    </source>
</evidence>
<dbReference type="EMBL" id="BMAO01021309">
    <property type="protein sequence ID" value="GFQ73493.1"/>
    <property type="molecule type" value="Genomic_DNA"/>
</dbReference>
<dbReference type="Proteomes" id="UP000887116">
    <property type="component" value="Unassembled WGS sequence"/>
</dbReference>
<accession>A0A8X6F856</accession>
<dbReference type="AlphaFoldDB" id="A0A8X6F856"/>
<proteinExistence type="predicted"/>
<keyword evidence="2" id="KW-1185">Reference proteome</keyword>
<name>A0A8X6F856_TRICU</name>